<comment type="caution">
    <text evidence="17">The sequence shown here is derived from an EMBL/GenBank/DDBJ whole genome shotgun (WGS) entry which is preliminary data.</text>
</comment>
<keyword evidence="6 13" id="KW-0573">Peptidoglycan synthesis</keyword>
<dbReference type="AlphaFoldDB" id="A0A4Z0FXC4"/>
<evidence type="ECO:0000259" key="16">
    <source>
        <dbReference type="PROSITE" id="PS52029"/>
    </source>
</evidence>
<feature type="region of interest" description="Disordered" evidence="14">
    <location>
        <begin position="29"/>
        <end position="59"/>
    </location>
</feature>
<dbReference type="OrthoDB" id="5242354at2"/>
<name>A0A4Z0FXC4_9ACTN</name>
<keyword evidence="9" id="KW-0449">Lipoprotein</keyword>
<evidence type="ECO:0000256" key="15">
    <source>
        <dbReference type="SAM" id="SignalP"/>
    </source>
</evidence>
<dbReference type="FunFam" id="2.40.440.10:FF:000005">
    <property type="entry name" value="L,D-transpeptidase 2"/>
    <property type="match status" value="1"/>
</dbReference>
<evidence type="ECO:0000256" key="1">
    <source>
        <dbReference type="ARBA" id="ARBA00004752"/>
    </source>
</evidence>
<dbReference type="RefSeq" id="WP_135342329.1">
    <property type="nucleotide sequence ID" value="NZ_JBHLTX010000018.1"/>
</dbReference>
<keyword evidence="2" id="KW-1003">Cell membrane</keyword>
<evidence type="ECO:0000313" key="17">
    <source>
        <dbReference type="EMBL" id="TGA86534.1"/>
    </source>
</evidence>
<evidence type="ECO:0000256" key="5">
    <source>
        <dbReference type="ARBA" id="ARBA00022960"/>
    </source>
</evidence>
<keyword evidence="11 13" id="KW-0961">Cell wall biogenesis/degradation</keyword>
<keyword evidence="7" id="KW-0472">Membrane</keyword>
<feature type="compositionally biased region" description="Low complexity" evidence="14">
    <location>
        <begin position="29"/>
        <end position="46"/>
    </location>
</feature>
<keyword evidence="18" id="KW-1185">Reference proteome</keyword>
<keyword evidence="8" id="KW-0564">Palmitate</keyword>
<dbReference type="GO" id="GO:0005576">
    <property type="term" value="C:extracellular region"/>
    <property type="evidence" value="ECO:0007669"/>
    <property type="project" value="TreeGrafter"/>
</dbReference>
<evidence type="ECO:0000256" key="7">
    <source>
        <dbReference type="ARBA" id="ARBA00023136"/>
    </source>
</evidence>
<dbReference type="Gene3D" id="2.40.440.10">
    <property type="entry name" value="L,D-transpeptidase catalytic domain-like"/>
    <property type="match status" value="1"/>
</dbReference>
<evidence type="ECO:0000256" key="4">
    <source>
        <dbReference type="ARBA" id="ARBA00022729"/>
    </source>
</evidence>
<dbReference type="PROSITE" id="PS52029">
    <property type="entry name" value="LD_TPASE"/>
    <property type="match status" value="1"/>
</dbReference>
<dbReference type="InterPro" id="IPR041280">
    <property type="entry name" value="Big_10"/>
</dbReference>
<feature type="region of interest" description="Disordered" evidence="14">
    <location>
        <begin position="79"/>
        <end position="99"/>
    </location>
</feature>
<dbReference type="InterPro" id="IPR038063">
    <property type="entry name" value="Transpep_catalytic_dom"/>
</dbReference>
<dbReference type="PANTHER" id="PTHR30582">
    <property type="entry name" value="L,D-TRANSPEPTIDASE"/>
    <property type="match status" value="1"/>
</dbReference>
<gene>
    <name evidence="17" type="ORF">E4099_30420</name>
</gene>
<dbReference type="PANTHER" id="PTHR30582:SF2">
    <property type="entry name" value="L,D-TRANSPEPTIDASE YCIB-RELATED"/>
    <property type="match status" value="1"/>
</dbReference>
<dbReference type="GO" id="GO:0071555">
    <property type="term" value="P:cell wall organization"/>
    <property type="evidence" value="ECO:0007669"/>
    <property type="project" value="UniProtKB-UniRule"/>
</dbReference>
<feature type="active site" description="Nucleophile" evidence="13">
    <location>
        <position position="346"/>
    </location>
</feature>
<feature type="active site" description="Proton donor/acceptor" evidence="13">
    <location>
        <position position="326"/>
    </location>
</feature>
<evidence type="ECO:0000256" key="8">
    <source>
        <dbReference type="ARBA" id="ARBA00023139"/>
    </source>
</evidence>
<dbReference type="Pfam" id="PF03734">
    <property type="entry name" value="YkuD"/>
    <property type="match status" value="1"/>
</dbReference>
<dbReference type="GO" id="GO:0018104">
    <property type="term" value="P:peptidoglycan-protein cross-linking"/>
    <property type="evidence" value="ECO:0007669"/>
    <property type="project" value="TreeGrafter"/>
</dbReference>
<comment type="pathway">
    <text evidence="1 13">Cell wall biogenesis; peptidoglycan biosynthesis.</text>
</comment>
<dbReference type="GO" id="GO:0008360">
    <property type="term" value="P:regulation of cell shape"/>
    <property type="evidence" value="ECO:0007669"/>
    <property type="project" value="UniProtKB-UniRule"/>
</dbReference>
<dbReference type="GO" id="GO:0071972">
    <property type="term" value="F:peptidoglycan L,D-transpeptidase activity"/>
    <property type="evidence" value="ECO:0007669"/>
    <property type="project" value="TreeGrafter"/>
</dbReference>
<dbReference type="CDD" id="cd16913">
    <property type="entry name" value="YkuD_like"/>
    <property type="match status" value="1"/>
</dbReference>
<keyword evidence="5 13" id="KW-0133">Cell shape</keyword>
<dbReference type="UniPathway" id="UPA00219"/>
<sequence length="400" mass="42673">MRFPRPVRQTPLLVASALALTALAGCSSAGSPASGSSVSPADAGPARISVTPTGGTGAIAPDSTVKVDVEGGTLTSVEMTSGSSGAVPVTGTWTKGRKSWHSARTMTPGAHYTVRVTATNAAGERTNRQAQLEVRPARSFNGVTVTPTRDAVVGAGQPVSVAFDHPVRNKAAVERRLSVTTSPRTEGSWGWVRDPLTGTERVDWRPKSYWAKGTKVTLHARLSGVDTGQGRYLRRDVTSNFTVGTVRVSKVDLVKHTMAVYEDGTKIRTIPISGGSPSYPTWNGTMVVLDKAPMVHMTNESVGIADPYSEDVPWAVHLTTSGTYAHAAPWNEGLGYFGRSNQSHGCVGMSEADGKWFYERAVRGDLVEVTGSTRQTVPTGNGYGDWNPSYEQWQRLSALR</sequence>
<keyword evidence="10" id="KW-0012">Acyltransferase</keyword>
<feature type="chain" id="PRO_5038928350" description="L,D-TPase catalytic domain-containing protein" evidence="15">
    <location>
        <begin position="25"/>
        <end position="400"/>
    </location>
</feature>
<dbReference type="Gene3D" id="2.60.40.3780">
    <property type="match status" value="1"/>
</dbReference>
<evidence type="ECO:0000256" key="12">
    <source>
        <dbReference type="ARBA" id="ARBA00060592"/>
    </source>
</evidence>
<reference evidence="17 18" key="1">
    <citation type="submission" date="2019-03" db="EMBL/GenBank/DDBJ databases">
        <authorList>
            <person name="Gonzalez-Pimentel J.L."/>
        </authorList>
    </citation>
    <scope>NUCLEOTIDE SEQUENCE [LARGE SCALE GENOMIC DNA]</scope>
    <source>
        <strain evidence="17 18">JCM 31289</strain>
    </source>
</reference>
<evidence type="ECO:0000256" key="3">
    <source>
        <dbReference type="ARBA" id="ARBA00022679"/>
    </source>
</evidence>
<evidence type="ECO:0000256" key="11">
    <source>
        <dbReference type="ARBA" id="ARBA00023316"/>
    </source>
</evidence>
<dbReference type="GO" id="GO:0016746">
    <property type="term" value="F:acyltransferase activity"/>
    <property type="evidence" value="ECO:0007669"/>
    <property type="project" value="UniProtKB-KW"/>
</dbReference>
<evidence type="ECO:0000313" key="18">
    <source>
        <dbReference type="Proteomes" id="UP000297948"/>
    </source>
</evidence>
<evidence type="ECO:0000256" key="2">
    <source>
        <dbReference type="ARBA" id="ARBA00022475"/>
    </source>
</evidence>
<evidence type="ECO:0000256" key="14">
    <source>
        <dbReference type="SAM" id="MobiDB-lite"/>
    </source>
</evidence>
<evidence type="ECO:0000256" key="6">
    <source>
        <dbReference type="ARBA" id="ARBA00022984"/>
    </source>
</evidence>
<evidence type="ECO:0000256" key="13">
    <source>
        <dbReference type="PROSITE-ProRule" id="PRU01373"/>
    </source>
</evidence>
<dbReference type="Gene3D" id="2.60.40.3710">
    <property type="match status" value="1"/>
</dbReference>
<dbReference type="InterPro" id="IPR005490">
    <property type="entry name" value="LD_TPept_cat_dom"/>
</dbReference>
<dbReference type="Pfam" id="PF17964">
    <property type="entry name" value="Big_10"/>
    <property type="match status" value="1"/>
</dbReference>
<dbReference type="CDD" id="cd13432">
    <property type="entry name" value="LDT_IgD_like_2"/>
    <property type="match status" value="1"/>
</dbReference>
<evidence type="ECO:0000256" key="9">
    <source>
        <dbReference type="ARBA" id="ARBA00023288"/>
    </source>
</evidence>
<dbReference type="EMBL" id="SRID01000528">
    <property type="protein sequence ID" value="TGA86534.1"/>
    <property type="molecule type" value="Genomic_DNA"/>
</dbReference>
<evidence type="ECO:0000256" key="10">
    <source>
        <dbReference type="ARBA" id="ARBA00023315"/>
    </source>
</evidence>
<organism evidence="17 18">
    <name type="scientific">Streptomyces palmae</name>
    <dbReference type="NCBI Taxonomy" id="1701085"/>
    <lineage>
        <taxon>Bacteria</taxon>
        <taxon>Bacillati</taxon>
        <taxon>Actinomycetota</taxon>
        <taxon>Actinomycetes</taxon>
        <taxon>Kitasatosporales</taxon>
        <taxon>Streptomycetaceae</taxon>
        <taxon>Streptomyces</taxon>
    </lineage>
</organism>
<feature type="domain" description="L,D-TPase catalytic" evidence="16">
    <location>
        <begin position="247"/>
        <end position="370"/>
    </location>
</feature>
<dbReference type="PROSITE" id="PS51257">
    <property type="entry name" value="PROKAR_LIPOPROTEIN"/>
    <property type="match status" value="1"/>
</dbReference>
<comment type="pathway">
    <text evidence="12">Glycan biosynthesis.</text>
</comment>
<feature type="signal peptide" evidence="15">
    <location>
        <begin position="1"/>
        <end position="24"/>
    </location>
</feature>
<dbReference type="InterPro" id="IPR050979">
    <property type="entry name" value="LD-transpeptidase"/>
</dbReference>
<dbReference type="SUPFAM" id="SSF141523">
    <property type="entry name" value="L,D-transpeptidase catalytic domain-like"/>
    <property type="match status" value="1"/>
</dbReference>
<protein>
    <recommendedName>
        <fullName evidence="16">L,D-TPase catalytic domain-containing protein</fullName>
    </recommendedName>
</protein>
<dbReference type="Proteomes" id="UP000297948">
    <property type="component" value="Unassembled WGS sequence"/>
</dbReference>
<proteinExistence type="predicted"/>
<keyword evidence="3" id="KW-0808">Transferase</keyword>
<keyword evidence="4 15" id="KW-0732">Signal</keyword>
<accession>A0A4Z0FXC4</accession>